<comment type="caution">
    <text evidence="1">The sequence shown here is derived from an EMBL/GenBank/DDBJ whole genome shotgun (WGS) entry which is preliminary data.</text>
</comment>
<dbReference type="EMBL" id="VCDI01000016">
    <property type="protein sequence ID" value="TLU70521.1"/>
    <property type="molecule type" value="Genomic_DNA"/>
</dbReference>
<dbReference type="AlphaFoldDB" id="A0A5R9J4H8"/>
<reference evidence="1 2" key="1">
    <citation type="submission" date="2019-05" db="EMBL/GenBank/DDBJ databases">
        <authorList>
            <person name="Pankratov T."/>
            <person name="Grouzdev D."/>
        </authorList>
    </citation>
    <scope>NUCLEOTIDE SEQUENCE [LARGE SCALE GENOMIC DNA]</scope>
    <source>
        <strain evidence="1 2">KEBCLARHB70R</strain>
    </source>
</reference>
<proteinExistence type="predicted"/>
<organism evidence="1 2">
    <name type="scientific">Lichenicoccus roseus</name>
    <dbReference type="NCBI Taxonomy" id="2683649"/>
    <lineage>
        <taxon>Bacteria</taxon>
        <taxon>Pseudomonadati</taxon>
        <taxon>Pseudomonadota</taxon>
        <taxon>Alphaproteobacteria</taxon>
        <taxon>Acetobacterales</taxon>
        <taxon>Acetobacteraceae</taxon>
        <taxon>Lichenicoccus</taxon>
    </lineage>
</organism>
<dbReference type="RefSeq" id="WP_138328119.1">
    <property type="nucleotide sequence ID" value="NZ_VCDI01000016.1"/>
</dbReference>
<name>A0A5R9J4H8_9PROT</name>
<evidence type="ECO:0000313" key="2">
    <source>
        <dbReference type="Proteomes" id="UP000305654"/>
    </source>
</evidence>
<gene>
    <name evidence="1" type="ORF">FE263_21590</name>
</gene>
<sequence length="120" mass="12895">MESIAHVVFGLEEVIGSRSRMALEHPGDHRYANAVALARRLVAELKALKSPLIHEFETLCSSITADNSLGVDVSRIGAAYRGHLGFLAFPHNAEAYLKTLIGLARNHMPEPTGHQGGGSP</sequence>
<dbReference type="Proteomes" id="UP000305654">
    <property type="component" value="Unassembled WGS sequence"/>
</dbReference>
<keyword evidence="2" id="KW-1185">Reference proteome</keyword>
<evidence type="ECO:0000313" key="1">
    <source>
        <dbReference type="EMBL" id="TLU70521.1"/>
    </source>
</evidence>
<protein>
    <submittedName>
        <fullName evidence="1">Uncharacterized protein</fullName>
    </submittedName>
</protein>
<accession>A0A5R9J4H8</accession>